<protein>
    <recommendedName>
        <fullName evidence="5">Ubiquitin-like protease family profile domain-containing protein</fullName>
    </recommendedName>
</protein>
<feature type="domain" description="Ubiquitin-like protease family profile" evidence="5">
    <location>
        <begin position="65"/>
        <end position="205"/>
    </location>
</feature>
<dbReference type="GO" id="GO:0006508">
    <property type="term" value="P:proteolysis"/>
    <property type="evidence" value="ECO:0007669"/>
    <property type="project" value="UniProtKB-KW"/>
</dbReference>
<comment type="similarity">
    <text evidence="1">Belongs to the peptidase C48 family.</text>
</comment>
<dbReference type="AlphaFoldDB" id="A0AAD4V346"/>
<gene>
    <name evidence="6" type="ORF">L3X38_037140</name>
</gene>
<evidence type="ECO:0000259" key="5">
    <source>
        <dbReference type="PROSITE" id="PS50600"/>
    </source>
</evidence>
<dbReference type="Pfam" id="PF02902">
    <property type="entry name" value="Peptidase_C48"/>
    <property type="match status" value="1"/>
</dbReference>
<keyword evidence="7" id="KW-1185">Reference proteome</keyword>
<dbReference type="InterPro" id="IPR003653">
    <property type="entry name" value="Peptidase_C48_C"/>
</dbReference>
<dbReference type="EMBL" id="JAJFAZ020000007">
    <property type="protein sequence ID" value="KAI5317433.1"/>
    <property type="molecule type" value="Genomic_DNA"/>
</dbReference>
<keyword evidence="4" id="KW-0812">Transmembrane</keyword>
<dbReference type="PANTHER" id="PTHR33018">
    <property type="entry name" value="OS10G0338966 PROTEIN-RELATED"/>
    <property type="match status" value="1"/>
</dbReference>
<sequence>MSNKVSCSNVRALVLEEENPTNDVDAAEKRQDETDLSKLDMPPPLLALCQFVQTQLKPINETMRVHIPKEVFGTNHDTYLLCEDILQFASMIEIGSIVIAVYMRYLFDYLKMANMVNLVGLIDPRKHLKNANGDLFYLVPYNLGSHWVLIIDIRNIVNISIKIYNSHIGKQSSLKSAIWKNLHGTPRQPINVECGYYVMRFMRDIIHDPGLAFEKKFDKKMEPVQYVQEHIDEVRLEWAEFINKQLHNNK</sequence>
<evidence type="ECO:0000256" key="2">
    <source>
        <dbReference type="ARBA" id="ARBA00022670"/>
    </source>
</evidence>
<comment type="caution">
    <text evidence="6">The sequence shown here is derived from an EMBL/GenBank/DDBJ whole genome shotgun (WGS) entry which is preliminary data.</text>
</comment>
<evidence type="ECO:0000256" key="3">
    <source>
        <dbReference type="ARBA" id="ARBA00022801"/>
    </source>
</evidence>
<dbReference type="GO" id="GO:0008234">
    <property type="term" value="F:cysteine-type peptidase activity"/>
    <property type="evidence" value="ECO:0007669"/>
    <property type="project" value="InterPro"/>
</dbReference>
<accession>A0AAD4V346</accession>
<keyword evidence="2" id="KW-0645">Protease</keyword>
<dbReference type="Gene3D" id="3.40.395.10">
    <property type="entry name" value="Adenoviral Proteinase, Chain A"/>
    <property type="match status" value="1"/>
</dbReference>
<feature type="transmembrane region" description="Helical" evidence="4">
    <location>
        <begin position="85"/>
        <end position="107"/>
    </location>
</feature>
<dbReference type="PROSITE" id="PS50600">
    <property type="entry name" value="ULP_PROTEASE"/>
    <property type="match status" value="1"/>
</dbReference>
<keyword evidence="4" id="KW-0472">Membrane</keyword>
<dbReference type="InterPro" id="IPR038765">
    <property type="entry name" value="Papain-like_cys_pep_sf"/>
</dbReference>
<organism evidence="6 7">
    <name type="scientific">Prunus dulcis</name>
    <name type="common">Almond</name>
    <name type="synonym">Amygdalus dulcis</name>
    <dbReference type="NCBI Taxonomy" id="3755"/>
    <lineage>
        <taxon>Eukaryota</taxon>
        <taxon>Viridiplantae</taxon>
        <taxon>Streptophyta</taxon>
        <taxon>Embryophyta</taxon>
        <taxon>Tracheophyta</taxon>
        <taxon>Spermatophyta</taxon>
        <taxon>Magnoliopsida</taxon>
        <taxon>eudicotyledons</taxon>
        <taxon>Gunneridae</taxon>
        <taxon>Pentapetalae</taxon>
        <taxon>rosids</taxon>
        <taxon>fabids</taxon>
        <taxon>Rosales</taxon>
        <taxon>Rosaceae</taxon>
        <taxon>Amygdaloideae</taxon>
        <taxon>Amygdaleae</taxon>
        <taxon>Prunus</taxon>
    </lineage>
</organism>
<dbReference type="Proteomes" id="UP001054821">
    <property type="component" value="Chromosome 7"/>
</dbReference>
<keyword evidence="4" id="KW-1133">Transmembrane helix</keyword>
<evidence type="ECO:0000256" key="4">
    <source>
        <dbReference type="SAM" id="Phobius"/>
    </source>
</evidence>
<reference evidence="6 7" key="1">
    <citation type="journal article" date="2022" name="G3 (Bethesda)">
        <title>Whole-genome sequence and methylome profiling of the almond [Prunus dulcis (Mill.) D.A. Webb] cultivar 'Nonpareil'.</title>
        <authorList>
            <person name="D'Amico-Willman K.M."/>
            <person name="Ouma W.Z."/>
            <person name="Meulia T."/>
            <person name="Sideli G.M."/>
            <person name="Gradziel T.M."/>
            <person name="Fresnedo-Ramirez J."/>
        </authorList>
    </citation>
    <scope>NUCLEOTIDE SEQUENCE [LARGE SCALE GENOMIC DNA]</scope>
    <source>
        <strain evidence="6">Clone GOH B32 T37-40</strain>
    </source>
</reference>
<dbReference type="PANTHER" id="PTHR33018:SF31">
    <property type="entry name" value="TRANSPOSASE, PTTA_EN_SPM, PLANT"/>
    <property type="match status" value="1"/>
</dbReference>
<name>A0AAD4V346_PRUDU</name>
<dbReference type="SUPFAM" id="SSF54001">
    <property type="entry name" value="Cysteine proteinases"/>
    <property type="match status" value="1"/>
</dbReference>
<evidence type="ECO:0000313" key="7">
    <source>
        <dbReference type="Proteomes" id="UP001054821"/>
    </source>
</evidence>
<keyword evidence="3" id="KW-0378">Hydrolase</keyword>
<proteinExistence type="inferred from homology"/>
<evidence type="ECO:0000313" key="6">
    <source>
        <dbReference type="EMBL" id="KAI5317433.1"/>
    </source>
</evidence>
<evidence type="ECO:0000256" key="1">
    <source>
        <dbReference type="ARBA" id="ARBA00005234"/>
    </source>
</evidence>